<organism evidence="1 2">
    <name type="scientific">Labeo rohita</name>
    <name type="common">Indian major carp</name>
    <name type="synonym">Cyprinus rohita</name>
    <dbReference type="NCBI Taxonomy" id="84645"/>
    <lineage>
        <taxon>Eukaryota</taxon>
        <taxon>Metazoa</taxon>
        <taxon>Chordata</taxon>
        <taxon>Craniata</taxon>
        <taxon>Vertebrata</taxon>
        <taxon>Euteleostomi</taxon>
        <taxon>Actinopterygii</taxon>
        <taxon>Neopterygii</taxon>
        <taxon>Teleostei</taxon>
        <taxon>Ostariophysi</taxon>
        <taxon>Cypriniformes</taxon>
        <taxon>Cyprinidae</taxon>
        <taxon>Labeoninae</taxon>
        <taxon>Labeonini</taxon>
        <taxon>Labeo</taxon>
    </lineage>
</organism>
<evidence type="ECO:0000313" key="2">
    <source>
        <dbReference type="Proteomes" id="UP000290572"/>
    </source>
</evidence>
<name>A0A498P4M2_LABRO</name>
<proteinExistence type="predicted"/>
<dbReference type="AlphaFoldDB" id="A0A498P4M2"/>
<reference evidence="1 2" key="1">
    <citation type="submission" date="2018-03" db="EMBL/GenBank/DDBJ databases">
        <title>Draft genome sequence of Rohu Carp (Labeo rohita).</title>
        <authorList>
            <person name="Das P."/>
            <person name="Kushwaha B."/>
            <person name="Joshi C.G."/>
            <person name="Kumar D."/>
            <person name="Nagpure N.S."/>
            <person name="Sahoo L."/>
            <person name="Das S.P."/>
            <person name="Bit A."/>
            <person name="Patnaik S."/>
            <person name="Meher P.K."/>
            <person name="Jayasankar P."/>
            <person name="Koringa P.G."/>
            <person name="Patel N.V."/>
            <person name="Hinsu A.T."/>
            <person name="Kumar R."/>
            <person name="Pandey M."/>
            <person name="Agarwal S."/>
            <person name="Srivastava S."/>
            <person name="Singh M."/>
            <person name="Iquebal M.A."/>
            <person name="Jaiswal S."/>
            <person name="Angadi U.B."/>
            <person name="Kumar N."/>
            <person name="Raza M."/>
            <person name="Shah T.M."/>
            <person name="Rai A."/>
            <person name="Jena J.K."/>
        </authorList>
    </citation>
    <scope>NUCLEOTIDE SEQUENCE [LARGE SCALE GENOMIC DNA]</scope>
    <source>
        <strain evidence="1">DASCIFA01</strain>
        <tissue evidence="1">Testis</tissue>
    </source>
</reference>
<dbReference type="EMBL" id="QBIY01002927">
    <property type="protein sequence ID" value="RXN39163.1"/>
    <property type="molecule type" value="Genomic_DNA"/>
</dbReference>
<keyword evidence="2" id="KW-1185">Reference proteome</keyword>
<comment type="caution">
    <text evidence="1">The sequence shown here is derived from an EMBL/GenBank/DDBJ whole genome shotgun (WGS) entry which is preliminary data.</text>
</comment>
<sequence>MFAMLCGHFPSDFDLHLLQYKRWSKPGLSKGRLIRPLQLASLMQLCVLRAAAGDASIPPLAFASCGASKPCVASCALA</sequence>
<protein>
    <submittedName>
        <fullName evidence="1">Serine threonine-kinase pim-2-like protein</fullName>
    </submittedName>
</protein>
<evidence type="ECO:0000313" key="1">
    <source>
        <dbReference type="EMBL" id="RXN39163.1"/>
    </source>
</evidence>
<gene>
    <name evidence="1" type="ORF">ROHU_000451</name>
</gene>
<accession>A0A498P4M2</accession>
<dbReference type="GO" id="GO:0016301">
    <property type="term" value="F:kinase activity"/>
    <property type="evidence" value="ECO:0007669"/>
    <property type="project" value="UniProtKB-KW"/>
</dbReference>
<keyword evidence="1" id="KW-0418">Kinase</keyword>
<dbReference type="Proteomes" id="UP000290572">
    <property type="component" value="Unassembled WGS sequence"/>
</dbReference>
<keyword evidence="1" id="KW-0808">Transferase</keyword>